<dbReference type="InterPro" id="IPR038770">
    <property type="entry name" value="Na+/solute_symporter_sf"/>
</dbReference>
<dbReference type="Pfam" id="PF02080">
    <property type="entry name" value="TrkA_C"/>
    <property type="match status" value="1"/>
</dbReference>
<reference evidence="11 12" key="1">
    <citation type="submission" date="2023-11" db="EMBL/GenBank/DDBJ databases">
        <authorList>
            <person name="Xu M."/>
            <person name="Jiang T."/>
        </authorList>
    </citation>
    <scope>NUCLEOTIDE SEQUENCE [LARGE SCALE GENOMIC DNA]</scope>
    <source>
        <strain evidence="11 12">SD</strain>
    </source>
</reference>
<evidence type="ECO:0000256" key="1">
    <source>
        <dbReference type="ARBA" id="ARBA00004651"/>
    </source>
</evidence>
<keyword evidence="3" id="KW-0050">Antiport</keyword>
<feature type="transmembrane region" description="Helical" evidence="9">
    <location>
        <begin position="298"/>
        <end position="318"/>
    </location>
</feature>
<dbReference type="Proteomes" id="UP001277761">
    <property type="component" value="Unassembled WGS sequence"/>
</dbReference>
<keyword evidence="12" id="KW-1185">Reference proteome</keyword>
<dbReference type="NCBIfam" id="NF003715">
    <property type="entry name" value="PRK05326.1-2"/>
    <property type="match status" value="1"/>
</dbReference>
<evidence type="ECO:0000256" key="5">
    <source>
        <dbReference type="ARBA" id="ARBA00022692"/>
    </source>
</evidence>
<feature type="transmembrane region" description="Helical" evidence="9">
    <location>
        <begin position="118"/>
        <end position="137"/>
    </location>
</feature>
<dbReference type="InterPro" id="IPR036721">
    <property type="entry name" value="RCK_C_sf"/>
</dbReference>
<feature type="transmembrane region" description="Helical" evidence="9">
    <location>
        <begin position="217"/>
        <end position="234"/>
    </location>
</feature>
<feature type="domain" description="RCK C-terminal" evidence="10">
    <location>
        <begin position="399"/>
        <end position="480"/>
    </location>
</feature>
<feature type="transmembrane region" description="Helical" evidence="9">
    <location>
        <begin position="330"/>
        <end position="353"/>
    </location>
</feature>
<name>A0ABU4VIB6_9ACTN</name>
<evidence type="ECO:0000256" key="3">
    <source>
        <dbReference type="ARBA" id="ARBA00022449"/>
    </source>
</evidence>
<protein>
    <submittedName>
        <fullName evidence="11">Potassium/proton antiporter</fullName>
    </submittedName>
</protein>
<dbReference type="PROSITE" id="PS51202">
    <property type="entry name" value="RCK_C"/>
    <property type="match status" value="1"/>
</dbReference>
<evidence type="ECO:0000256" key="4">
    <source>
        <dbReference type="ARBA" id="ARBA00022475"/>
    </source>
</evidence>
<comment type="caution">
    <text evidence="11">The sequence shown here is derived from an EMBL/GenBank/DDBJ whole genome shotgun (WGS) entry which is preliminary data.</text>
</comment>
<dbReference type="SUPFAM" id="SSF116726">
    <property type="entry name" value="TrkA C-terminal domain-like"/>
    <property type="match status" value="1"/>
</dbReference>
<dbReference type="PANTHER" id="PTHR32507">
    <property type="entry name" value="NA(+)/H(+) ANTIPORTER 1"/>
    <property type="match status" value="1"/>
</dbReference>
<keyword evidence="2" id="KW-0813">Transport</keyword>
<dbReference type="PANTHER" id="PTHR32507:SF7">
    <property type="entry name" value="K(+)_H(+) ANTIPORTER NHAP2"/>
    <property type="match status" value="1"/>
</dbReference>
<keyword evidence="4" id="KW-1003">Cell membrane</keyword>
<organism evidence="11 12">
    <name type="scientific">Patulibacter brassicae</name>
    <dbReference type="NCBI Taxonomy" id="1705717"/>
    <lineage>
        <taxon>Bacteria</taxon>
        <taxon>Bacillati</taxon>
        <taxon>Actinomycetota</taxon>
        <taxon>Thermoleophilia</taxon>
        <taxon>Solirubrobacterales</taxon>
        <taxon>Patulibacteraceae</taxon>
        <taxon>Patulibacter</taxon>
    </lineage>
</organism>
<evidence type="ECO:0000256" key="2">
    <source>
        <dbReference type="ARBA" id="ARBA00022448"/>
    </source>
</evidence>
<feature type="transmembrane region" description="Helical" evidence="9">
    <location>
        <begin position="359"/>
        <end position="378"/>
    </location>
</feature>
<dbReference type="InterPro" id="IPR006153">
    <property type="entry name" value="Cation/H_exchanger_TM"/>
</dbReference>
<evidence type="ECO:0000256" key="9">
    <source>
        <dbReference type="SAM" id="Phobius"/>
    </source>
</evidence>
<accession>A0ABU4VIB6</accession>
<dbReference type="NCBIfam" id="NF003716">
    <property type="entry name" value="PRK05326.1-3"/>
    <property type="match status" value="1"/>
</dbReference>
<comment type="subcellular location">
    <subcellularLocation>
        <location evidence="1">Cell membrane</location>
        <topology evidence="1">Multi-pass membrane protein</topology>
    </subcellularLocation>
</comment>
<keyword evidence="6 9" id="KW-1133">Transmembrane helix</keyword>
<evidence type="ECO:0000256" key="7">
    <source>
        <dbReference type="ARBA" id="ARBA00023065"/>
    </source>
</evidence>
<evidence type="ECO:0000313" key="11">
    <source>
        <dbReference type="EMBL" id="MDX8151424.1"/>
    </source>
</evidence>
<keyword evidence="5 9" id="KW-0812">Transmembrane</keyword>
<evidence type="ECO:0000259" key="10">
    <source>
        <dbReference type="PROSITE" id="PS51202"/>
    </source>
</evidence>
<dbReference type="RefSeq" id="WP_319953574.1">
    <property type="nucleotide sequence ID" value="NZ_JAXAVX010000002.1"/>
</dbReference>
<dbReference type="Gene3D" id="1.20.1530.20">
    <property type="match status" value="1"/>
</dbReference>
<dbReference type="InterPro" id="IPR006037">
    <property type="entry name" value="RCK_C"/>
</dbReference>
<evidence type="ECO:0000313" key="12">
    <source>
        <dbReference type="Proteomes" id="UP001277761"/>
    </source>
</evidence>
<feature type="transmembrane region" description="Helical" evidence="9">
    <location>
        <begin position="269"/>
        <end position="286"/>
    </location>
</feature>
<dbReference type="Pfam" id="PF00999">
    <property type="entry name" value="Na_H_Exchanger"/>
    <property type="match status" value="1"/>
</dbReference>
<proteinExistence type="predicted"/>
<sequence length="592" mass="62222">MLDEVLLLAGVLLVAGLAASLLAGRMRVPALVVFLLLGMLAGPDELGIVDTRDAELIRDIGLLSLVLILFEGGLASGFREIRPVLLPVATLATLGVLITAAVVGTFAYVLLDVSFEQGLLLGAIVASTDGAAIFALLRGSTLRKRLARTLEGEAGMNDPVTALLVIGLVNLQTKDGYTVVDLVLTMIGELAIDAVIGTLVGLLAVQAFQRARLASEGLYPVASLAAAFLAYGGATTLHGSGLLAAYLTGLILGSATIQGKRTITAFHDGIAWVAQLGMFLALGLLVSPHSLDDVWVEALVITAALLLIGRPLAICILLGPQGFRKNEQLALSWAGLRGAVPIVFATFPVIAGVPRAEEFLSIVFFVVLLTTVLQGVTFEGLAHRLGVTTTEPALDKPLVEVATVRQLGAEVVEVRVREGDAMTGARVKDLGLPREALVSLLVRGDEALLPRGSSRLEVGDRLHVLARREVAGELQALVDRWRTGPVGPALRPTKRLVAIAPIFRTGPWDARDGDPGDPPTVGGIEVVEQLRLRRDRPGALVVLADGRYAVSGAVLLVGSRRSVQRAARHRLAQAGDDAEAGWWQDVIGACAA</sequence>
<feature type="transmembrane region" description="Helical" evidence="9">
    <location>
        <begin position="84"/>
        <end position="111"/>
    </location>
</feature>
<dbReference type="Gene3D" id="3.30.70.1450">
    <property type="entry name" value="Regulator of K+ conductance, C-terminal domain"/>
    <property type="match status" value="1"/>
</dbReference>
<feature type="transmembrane region" description="Helical" evidence="9">
    <location>
        <begin position="182"/>
        <end position="205"/>
    </location>
</feature>
<evidence type="ECO:0000256" key="8">
    <source>
        <dbReference type="ARBA" id="ARBA00023136"/>
    </source>
</evidence>
<keyword evidence="7" id="KW-0406">Ion transport</keyword>
<feature type="transmembrane region" description="Helical" evidence="9">
    <location>
        <begin position="60"/>
        <end position="78"/>
    </location>
</feature>
<keyword evidence="8 9" id="KW-0472">Membrane</keyword>
<gene>
    <name evidence="11" type="ORF">SK069_07465</name>
</gene>
<dbReference type="EMBL" id="JAXAVX010000002">
    <property type="protein sequence ID" value="MDX8151424.1"/>
    <property type="molecule type" value="Genomic_DNA"/>
</dbReference>
<evidence type="ECO:0000256" key="6">
    <source>
        <dbReference type="ARBA" id="ARBA00022989"/>
    </source>
</evidence>